<name>A0A366MA77_9EURY</name>
<gene>
    <name evidence="1" type="ORF">ALNOE001_16870</name>
</gene>
<sequence length="150" mass="16745">MTIKDYGSTRTIIDGNNRNRIFNINSGATLDLINLTIINSKAANGGVFYINGGKINIINCSFYNNTATSNGGVIFVENGEVRVYDSKFLNNIGKHGSTIFNKGSLSIINSTFEYNVAEDGKTIYINNVSNFYPENRIFYNNTEKFRLMLP</sequence>
<comment type="caution">
    <text evidence="1">The sequence shown here is derived from an EMBL/GenBank/DDBJ whole genome shotgun (WGS) entry which is preliminary data.</text>
</comment>
<dbReference type="InterPro" id="IPR011050">
    <property type="entry name" value="Pectin_lyase_fold/virulence"/>
</dbReference>
<protein>
    <recommendedName>
        <fullName evidence="3">Right handed beta helix domain-containing protein</fullName>
    </recommendedName>
</protein>
<dbReference type="EMBL" id="NIZT01000057">
    <property type="protein sequence ID" value="RBQ22630.1"/>
    <property type="molecule type" value="Genomic_DNA"/>
</dbReference>
<proteinExistence type="predicted"/>
<reference evidence="1 2" key="1">
    <citation type="submission" date="2018-06" db="EMBL/GenBank/DDBJ databases">
        <title>Genomic insight into two independent archaeal endosymbiosis events.</title>
        <authorList>
            <person name="Lind A.E."/>
            <person name="Lewis W.H."/>
            <person name="Spang A."/>
            <person name="Guy L."/>
            <person name="Embley M.T."/>
            <person name="Ettema T.J.G."/>
        </authorList>
    </citation>
    <scope>NUCLEOTIDE SEQUENCE [LARGE SCALE GENOMIC DNA]</scope>
    <source>
        <strain evidence="1">NOE</strain>
    </source>
</reference>
<accession>A0A366MA77</accession>
<keyword evidence="2" id="KW-1185">Reference proteome</keyword>
<dbReference type="PANTHER" id="PTHR11319">
    <property type="entry name" value="G PROTEIN-COUPLED RECEPTOR-RELATED"/>
    <property type="match status" value="1"/>
</dbReference>
<dbReference type="Proteomes" id="UP000253099">
    <property type="component" value="Unassembled WGS sequence"/>
</dbReference>
<dbReference type="PANTHER" id="PTHR11319:SF35">
    <property type="entry name" value="OUTER MEMBRANE PROTEIN PMPC-RELATED"/>
    <property type="match status" value="1"/>
</dbReference>
<dbReference type="Gene3D" id="2.160.20.10">
    <property type="entry name" value="Single-stranded right-handed beta-helix, Pectin lyase-like"/>
    <property type="match status" value="1"/>
</dbReference>
<organism evidence="1 2">
    <name type="scientific">Candidatus Methanobinarius endosymbioticus</name>
    <dbReference type="NCBI Taxonomy" id="2006182"/>
    <lineage>
        <taxon>Archaea</taxon>
        <taxon>Methanobacteriati</taxon>
        <taxon>Methanobacteriota</taxon>
        <taxon>Methanomada group</taxon>
        <taxon>Methanobacteria</taxon>
        <taxon>Methanobacteriales</taxon>
        <taxon>Methanobacteriaceae</taxon>
        <taxon>Candidatus Methanobinarius</taxon>
    </lineage>
</organism>
<evidence type="ECO:0000313" key="1">
    <source>
        <dbReference type="EMBL" id="RBQ22630.1"/>
    </source>
</evidence>
<dbReference type="SUPFAM" id="SSF51126">
    <property type="entry name" value="Pectin lyase-like"/>
    <property type="match status" value="1"/>
</dbReference>
<dbReference type="InterPro" id="IPR012334">
    <property type="entry name" value="Pectin_lyas_fold"/>
</dbReference>
<dbReference type="AlphaFoldDB" id="A0A366MA77"/>
<evidence type="ECO:0000313" key="2">
    <source>
        <dbReference type="Proteomes" id="UP000253099"/>
    </source>
</evidence>
<evidence type="ECO:0008006" key="3">
    <source>
        <dbReference type="Google" id="ProtNLM"/>
    </source>
</evidence>